<accession>Q0EVQ1</accession>
<evidence type="ECO:0000313" key="2">
    <source>
        <dbReference type="EMBL" id="EAU53348.1"/>
    </source>
</evidence>
<reference evidence="2 3" key="1">
    <citation type="submission" date="2006-09" db="EMBL/GenBank/DDBJ databases">
        <authorList>
            <person name="Emerson D."/>
            <person name="Ferriera S."/>
            <person name="Johnson J."/>
            <person name="Kravitz S."/>
            <person name="Halpern A."/>
            <person name="Remington K."/>
            <person name="Beeson K."/>
            <person name="Tran B."/>
            <person name="Rogers Y.-H."/>
            <person name="Friedman R."/>
            <person name="Venter J.C."/>
        </authorList>
    </citation>
    <scope>NUCLEOTIDE SEQUENCE [LARGE SCALE GENOMIC DNA]</scope>
    <source>
        <strain evidence="2 3">PV-1</strain>
    </source>
</reference>
<gene>
    <name evidence="2" type="ORF">SPV1_09939</name>
</gene>
<dbReference type="InterPro" id="IPR007886">
    <property type="entry name" value="AlaDH/PNT_N"/>
</dbReference>
<organism evidence="2 3">
    <name type="scientific">Mariprofundus ferrooxydans PV-1</name>
    <dbReference type="NCBI Taxonomy" id="314345"/>
    <lineage>
        <taxon>Bacteria</taxon>
        <taxon>Pseudomonadati</taxon>
        <taxon>Pseudomonadota</taxon>
        <taxon>Candidatius Mariprofundia</taxon>
        <taxon>Mariprofundales</taxon>
        <taxon>Mariprofundaceae</taxon>
        <taxon>Mariprofundus</taxon>
    </lineage>
</organism>
<dbReference type="Gene3D" id="3.40.50.720">
    <property type="entry name" value="NAD(P)-binding Rossmann-like Domain"/>
    <property type="match status" value="1"/>
</dbReference>
<evidence type="ECO:0000313" key="3">
    <source>
        <dbReference type="Proteomes" id="UP000005297"/>
    </source>
</evidence>
<feature type="domain" description="Alanine dehydrogenase/pyridine nucleotide transhydrogenase N-terminal" evidence="1">
    <location>
        <begin position="5"/>
        <end position="43"/>
    </location>
</feature>
<dbReference type="InParanoid" id="Q0EVQ1"/>
<evidence type="ECO:0000259" key="1">
    <source>
        <dbReference type="Pfam" id="PF05222"/>
    </source>
</evidence>
<protein>
    <recommendedName>
        <fullName evidence="1">Alanine dehydrogenase/pyridine nucleotide transhydrogenase N-terminal domain-containing protein</fullName>
    </recommendedName>
</protein>
<dbReference type="EMBL" id="AATS01000028">
    <property type="protein sequence ID" value="EAU53348.1"/>
    <property type="molecule type" value="Genomic_DNA"/>
</dbReference>
<comment type="caution">
    <text evidence="2">The sequence shown here is derived from an EMBL/GenBank/DDBJ whole genome shotgun (WGS) entry which is preliminary data.</text>
</comment>
<sequence>MLIAVLLETLPHEKRVAATPESVKKFIAAGCDVVVQRGAGEASC</sequence>
<name>Q0EVQ1_9PROT</name>
<dbReference type="Pfam" id="PF05222">
    <property type="entry name" value="AlaDh_PNT_N"/>
    <property type="match status" value="1"/>
</dbReference>
<dbReference type="AlphaFoldDB" id="Q0EVQ1"/>
<feature type="non-terminal residue" evidence="2">
    <location>
        <position position="44"/>
    </location>
</feature>
<dbReference type="SUPFAM" id="SSF52283">
    <property type="entry name" value="Formate/glycerate dehydrogenase catalytic domain-like"/>
    <property type="match status" value="1"/>
</dbReference>
<keyword evidence="3" id="KW-1185">Reference proteome</keyword>
<proteinExistence type="predicted"/>
<dbReference type="Proteomes" id="UP000005297">
    <property type="component" value="Unassembled WGS sequence"/>
</dbReference>
<dbReference type="HOGENOM" id="CLU_3226419_0_0_0"/>